<evidence type="ECO:0000256" key="8">
    <source>
        <dbReference type="ARBA" id="ARBA00022679"/>
    </source>
</evidence>
<dbReference type="PANTHER" id="PTHR30027:SF3">
    <property type="entry name" value="16S RRNA (URACIL(1498)-N(3))-METHYLTRANSFERASE"/>
    <property type="match status" value="1"/>
</dbReference>
<dbReference type="PIRSF" id="PIRSF015601">
    <property type="entry name" value="MTase_slr0722"/>
    <property type="match status" value="1"/>
</dbReference>
<evidence type="ECO:0000256" key="7">
    <source>
        <dbReference type="ARBA" id="ARBA00022603"/>
    </source>
</evidence>
<dbReference type="InterPro" id="IPR046887">
    <property type="entry name" value="RsmE_PUA-like"/>
</dbReference>
<evidence type="ECO:0000313" key="15">
    <source>
        <dbReference type="EMBL" id="SFG08391.1"/>
    </source>
</evidence>
<dbReference type="STRING" id="269670.SAMN02982927_00605"/>
<name>A0A1I2P4J0_9BACL</name>
<sequence>MQRYFVPEDHFTEKRVTITGADSRHIQKVMRMKPSDSIICANNKGDAYLCEIEYVDEDQVHAAIKSRLTADPELPIDVTIAQGIPKADKFDAIIQKGTECGAAQFIPFQAERSVAVWKKDKKDKKKLRLEKIAKEAAEQSHRRFIPEIGDPMNLDQLITFSASFTIKMVAFEETAKAGAQAGFPTLLGKMGKGDQLLAVIGPEGGLTSEEARQLEAHGFILCGLGPRILRTETASVYLLSAISYHFELLNCEVGE</sequence>
<evidence type="ECO:0000256" key="5">
    <source>
        <dbReference type="ARBA" id="ARBA00022490"/>
    </source>
</evidence>
<accession>A0A1I2P4J0</accession>
<dbReference type="CDD" id="cd18084">
    <property type="entry name" value="RsmE-like"/>
    <property type="match status" value="1"/>
</dbReference>
<reference evidence="16" key="1">
    <citation type="submission" date="2016-10" db="EMBL/GenBank/DDBJ databases">
        <authorList>
            <person name="Varghese N."/>
            <person name="Submissions S."/>
        </authorList>
    </citation>
    <scope>NUCLEOTIDE SEQUENCE [LARGE SCALE GENOMIC DNA]</scope>
    <source>
        <strain evidence="16">ATCC 700379</strain>
    </source>
</reference>
<evidence type="ECO:0000256" key="1">
    <source>
        <dbReference type="ARBA" id="ARBA00004496"/>
    </source>
</evidence>
<dbReference type="Gene3D" id="2.40.240.20">
    <property type="entry name" value="Hypothetical PUA domain-like, domain 1"/>
    <property type="match status" value="1"/>
</dbReference>
<dbReference type="RefSeq" id="WP_093669953.1">
    <property type="nucleotide sequence ID" value="NZ_FOOY01000004.1"/>
</dbReference>
<evidence type="ECO:0000256" key="9">
    <source>
        <dbReference type="ARBA" id="ARBA00022691"/>
    </source>
</evidence>
<evidence type="ECO:0000256" key="10">
    <source>
        <dbReference type="ARBA" id="ARBA00025699"/>
    </source>
</evidence>
<dbReference type="Pfam" id="PF04452">
    <property type="entry name" value="Methyltrans_RNA"/>
    <property type="match status" value="1"/>
</dbReference>
<dbReference type="SUPFAM" id="SSF75217">
    <property type="entry name" value="alpha/beta knot"/>
    <property type="match status" value="1"/>
</dbReference>
<evidence type="ECO:0000256" key="3">
    <source>
        <dbReference type="ARBA" id="ARBA00012328"/>
    </source>
</evidence>
<keyword evidence="8 12" id="KW-0808">Transferase</keyword>
<dbReference type="NCBIfam" id="NF008691">
    <property type="entry name" value="PRK11713.1-4"/>
    <property type="match status" value="1"/>
</dbReference>
<evidence type="ECO:0000256" key="2">
    <source>
        <dbReference type="ARBA" id="ARBA00005528"/>
    </source>
</evidence>
<organism evidence="15 16">
    <name type="scientific">Sporolactobacillus nakayamae</name>
    <dbReference type="NCBI Taxonomy" id="269670"/>
    <lineage>
        <taxon>Bacteria</taxon>
        <taxon>Bacillati</taxon>
        <taxon>Bacillota</taxon>
        <taxon>Bacilli</taxon>
        <taxon>Bacillales</taxon>
        <taxon>Sporolactobacillaceae</taxon>
        <taxon>Sporolactobacillus</taxon>
    </lineage>
</organism>
<dbReference type="GO" id="GO:0070475">
    <property type="term" value="P:rRNA base methylation"/>
    <property type="evidence" value="ECO:0007669"/>
    <property type="project" value="TreeGrafter"/>
</dbReference>
<proteinExistence type="inferred from homology"/>
<comment type="similarity">
    <text evidence="2 12">Belongs to the RNA methyltransferase RsmE family.</text>
</comment>
<feature type="domain" description="Ribosomal RNA small subunit methyltransferase E PUA-like" evidence="14">
    <location>
        <begin position="18"/>
        <end position="64"/>
    </location>
</feature>
<dbReference type="EMBL" id="FOOY01000004">
    <property type="protein sequence ID" value="SFG08391.1"/>
    <property type="molecule type" value="Genomic_DNA"/>
</dbReference>
<dbReference type="Proteomes" id="UP000198752">
    <property type="component" value="Unassembled WGS sequence"/>
</dbReference>
<dbReference type="PANTHER" id="PTHR30027">
    <property type="entry name" value="RIBOSOMAL RNA SMALL SUBUNIT METHYLTRANSFERASE E"/>
    <property type="match status" value="1"/>
</dbReference>
<keyword evidence="7 12" id="KW-0489">Methyltransferase</keyword>
<dbReference type="OrthoDB" id="9815641at2"/>
<dbReference type="GO" id="GO:0070042">
    <property type="term" value="F:rRNA (uridine-N3-)-methyltransferase activity"/>
    <property type="evidence" value="ECO:0007669"/>
    <property type="project" value="TreeGrafter"/>
</dbReference>
<evidence type="ECO:0000313" key="16">
    <source>
        <dbReference type="Proteomes" id="UP000198752"/>
    </source>
</evidence>
<comment type="subcellular location">
    <subcellularLocation>
        <location evidence="1 12">Cytoplasm</location>
    </subcellularLocation>
</comment>
<dbReference type="InterPro" id="IPR029028">
    <property type="entry name" value="Alpha/beta_knot_MTases"/>
</dbReference>
<comment type="function">
    <text evidence="10 12">Specifically methylates the N3 position of the uracil ring of uridine 1498 (m3U1498) in 16S rRNA. Acts on the fully assembled 30S ribosomal subunit.</text>
</comment>
<evidence type="ECO:0000256" key="12">
    <source>
        <dbReference type="PIRNR" id="PIRNR015601"/>
    </source>
</evidence>
<evidence type="ECO:0000256" key="6">
    <source>
        <dbReference type="ARBA" id="ARBA00022552"/>
    </source>
</evidence>
<evidence type="ECO:0000259" key="14">
    <source>
        <dbReference type="Pfam" id="PF20260"/>
    </source>
</evidence>
<dbReference type="InterPro" id="IPR006700">
    <property type="entry name" value="RsmE"/>
</dbReference>
<gene>
    <name evidence="15" type="ORF">SAMN02982927_00605</name>
</gene>
<evidence type="ECO:0000259" key="13">
    <source>
        <dbReference type="Pfam" id="PF04452"/>
    </source>
</evidence>
<evidence type="ECO:0000256" key="11">
    <source>
        <dbReference type="ARBA" id="ARBA00047944"/>
    </source>
</evidence>
<dbReference type="InterPro" id="IPR015947">
    <property type="entry name" value="PUA-like_sf"/>
</dbReference>
<protein>
    <recommendedName>
        <fullName evidence="4 12">Ribosomal RNA small subunit methyltransferase E</fullName>
        <ecNumber evidence="3 12">2.1.1.193</ecNumber>
    </recommendedName>
</protein>
<dbReference type="InterPro" id="IPR029026">
    <property type="entry name" value="tRNA_m1G_MTases_N"/>
</dbReference>
<keyword evidence="6 12" id="KW-0698">rRNA processing</keyword>
<evidence type="ECO:0000256" key="4">
    <source>
        <dbReference type="ARBA" id="ARBA00013673"/>
    </source>
</evidence>
<dbReference type="SUPFAM" id="SSF88697">
    <property type="entry name" value="PUA domain-like"/>
    <property type="match status" value="1"/>
</dbReference>
<keyword evidence="9 12" id="KW-0949">S-adenosyl-L-methionine</keyword>
<keyword evidence="16" id="KW-1185">Reference proteome</keyword>
<dbReference type="NCBIfam" id="TIGR00046">
    <property type="entry name" value="RsmE family RNA methyltransferase"/>
    <property type="match status" value="1"/>
</dbReference>
<keyword evidence="5 12" id="KW-0963">Cytoplasm</keyword>
<feature type="domain" description="Ribosomal RNA small subunit methyltransferase E methyltransferase" evidence="13">
    <location>
        <begin position="73"/>
        <end position="243"/>
    </location>
</feature>
<dbReference type="Pfam" id="PF20260">
    <property type="entry name" value="PUA_4"/>
    <property type="match status" value="1"/>
</dbReference>
<dbReference type="AlphaFoldDB" id="A0A1I2P4J0"/>
<dbReference type="Gene3D" id="3.40.1280.10">
    <property type="match status" value="1"/>
</dbReference>
<dbReference type="GO" id="GO:0005737">
    <property type="term" value="C:cytoplasm"/>
    <property type="evidence" value="ECO:0007669"/>
    <property type="project" value="UniProtKB-SubCell"/>
</dbReference>
<dbReference type="InterPro" id="IPR046886">
    <property type="entry name" value="RsmE_MTase_dom"/>
</dbReference>
<comment type="catalytic activity">
    <reaction evidence="11 12">
        <text>uridine(1498) in 16S rRNA + S-adenosyl-L-methionine = N(3)-methyluridine(1498) in 16S rRNA + S-adenosyl-L-homocysteine + H(+)</text>
        <dbReference type="Rhea" id="RHEA:42920"/>
        <dbReference type="Rhea" id="RHEA-COMP:10283"/>
        <dbReference type="Rhea" id="RHEA-COMP:10284"/>
        <dbReference type="ChEBI" id="CHEBI:15378"/>
        <dbReference type="ChEBI" id="CHEBI:57856"/>
        <dbReference type="ChEBI" id="CHEBI:59789"/>
        <dbReference type="ChEBI" id="CHEBI:65315"/>
        <dbReference type="ChEBI" id="CHEBI:74502"/>
        <dbReference type="EC" id="2.1.1.193"/>
    </reaction>
</comment>
<dbReference type="EC" id="2.1.1.193" evidence="3 12"/>